<protein>
    <submittedName>
        <fullName evidence="2">Uncharacterized protein</fullName>
    </submittedName>
</protein>
<feature type="compositionally biased region" description="Polar residues" evidence="1">
    <location>
        <begin position="1"/>
        <end position="17"/>
    </location>
</feature>
<proteinExistence type="predicted"/>
<gene>
    <name evidence="2" type="ORF">SAMN05444320_12032</name>
</gene>
<dbReference type="OrthoDB" id="4147030at2"/>
<dbReference type="EMBL" id="FQVN01000020">
    <property type="protein sequence ID" value="SHH06311.1"/>
    <property type="molecule type" value="Genomic_DNA"/>
</dbReference>
<evidence type="ECO:0000313" key="3">
    <source>
        <dbReference type="Proteomes" id="UP000184501"/>
    </source>
</evidence>
<feature type="region of interest" description="Disordered" evidence="1">
    <location>
        <begin position="1"/>
        <end position="39"/>
    </location>
</feature>
<name>A0A1M5PXQ0_STRHI</name>
<accession>A0A1M5PXQ0</accession>
<keyword evidence="3" id="KW-1185">Reference proteome</keyword>
<dbReference type="AlphaFoldDB" id="A0A1M5PXQ0"/>
<sequence>MTGTTETSQAGQATSTARGVRSEQERMDHTRAILSGGARADTRGARRIHTNRSGNILLGALLHAGARLEAGLTLTDLEQHLVQLVSTYVPVPELRAFGRAYSEALAAGPVPALPETVTRRSVESGYSLAEFTDNLPTIGQQVLAQPNARVVDLGALAPDEPIDDDAFTTALADHGRGLTIVTGPPVPDASTLAALTVRLRMDRFHCVRESGESGRDEIYWAVGAGSDTTARKSFTTREYGAVSTGDTETFDYSYGDKTYIFNGTVDQHLTAEIECWEADHSSGGFYNDLRSALSDFARYAARASSELTTAGDNETARAAAWAAFMSVGASLLNAILGWLTNDDDLVCERSIGFTRAGLLALAARPNNEDVWHFNGGDGGYHKLYLRINDL</sequence>
<dbReference type="Proteomes" id="UP000184501">
    <property type="component" value="Unassembled WGS sequence"/>
</dbReference>
<evidence type="ECO:0000313" key="2">
    <source>
        <dbReference type="EMBL" id="SHH06311.1"/>
    </source>
</evidence>
<reference evidence="2 3" key="1">
    <citation type="submission" date="2016-11" db="EMBL/GenBank/DDBJ databases">
        <authorList>
            <person name="Jaros S."/>
            <person name="Januszkiewicz K."/>
            <person name="Wedrychowicz H."/>
        </authorList>
    </citation>
    <scope>NUCLEOTIDE SEQUENCE [LARGE SCALE GENOMIC DNA]</scope>
    <source>
        <strain evidence="2 3">DSM 44523</strain>
    </source>
</reference>
<feature type="compositionally biased region" description="Basic and acidic residues" evidence="1">
    <location>
        <begin position="20"/>
        <end position="31"/>
    </location>
</feature>
<organism evidence="2 3">
    <name type="scientific">Streptoalloteichus hindustanus</name>
    <dbReference type="NCBI Taxonomy" id="2017"/>
    <lineage>
        <taxon>Bacteria</taxon>
        <taxon>Bacillati</taxon>
        <taxon>Actinomycetota</taxon>
        <taxon>Actinomycetes</taxon>
        <taxon>Pseudonocardiales</taxon>
        <taxon>Pseudonocardiaceae</taxon>
        <taxon>Streptoalloteichus</taxon>
    </lineage>
</organism>
<evidence type="ECO:0000256" key="1">
    <source>
        <dbReference type="SAM" id="MobiDB-lite"/>
    </source>
</evidence>
<dbReference type="RefSeq" id="WP_143174519.1">
    <property type="nucleotide sequence ID" value="NZ_FQVN01000020.1"/>
</dbReference>